<sequence>MNRYLLPAILILGAVSGAWAQKPSAPAAPDPAASFAAAVTATDLRRHLTELASDAYQGRETGQPGQKKAAEYIAQQFASLGLRGPVTGGSNAYWQSFGLVKTTPNGYASISINGRYFDLMRDFIGFGASPFSTPTAADPVFLGFGIETERYNDYAGQPSVRGKDVIVLQGEPTDGRGHYLLSGSTKESSWGSGYRKAALARDKGARSVVVITFAGTVQFEAMGAGVAEQLAEPAFTLAAPTPQPQDESTLAETPPEGISLYITSFDLGLALLGSKAEALQNYVLSSYGTGKPPKPLQPVPFTFSIPQKQEAITSENVLGFLEGTDKKDELVVISAHYDHLGIQHDTIYNGADDDGSGTSSVLTLAQAFAQAKAAGQGPRRSILFLLNTGEEKGLLGSQYYTSHPVVPLTSTIADLNIDMVGRTDPRHTSKSEYVYVIGSDRLSPELHALNEAANKRYTHLKLDYKYNEPNDPEQLYTRSDHYNFAKYRIPVIFYTSGLHQDYHKATDDVERIEFDKLEQRARLVFYTAWDLANRAQRPAVTVQ</sequence>
<dbReference type="EMBL" id="SRKZ01000006">
    <property type="protein sequence ID" value="TGD78358.1"/>
    <property type="molecule type" value="Genomic_DNA"/>
</dbReference>
<dbReference type="SUPFAM" id="SSF53187">
    <property type="entry name" value="Zn-dependent exopeptidases"/>
    <property type="match status" value="1"/>
</dbReference>
<name>A0A4Z0MGE1_9BACT</name>
<dbReference type="Pfam" id="PF04389">
    <property type="entry name" value="Peptidase_M28"/>
    <property type="match status" value="1"/>
</dbReference>
<gene>
    <name evidence="3" type="ORF">EU557_19830</name>
</gene>
<keyword evidence="1" id="KW-0732">Signal</keyword>
<dbReference type="PANTHER" id="PTHR12147">
    <property type="entry name" value="METALLOPEPTIDASE M28 FAMILY MEMBER"/>
    <property type="match status" value="1"/>
</dbReference>
<feature type="domain" description="Peptidase M28" evidence="2">
    <location>
        <begin position="316"/>
        <end position="526"/>
    </location>
</feature>
<organism evidence="3 4">
    <name type="scientific">Hymenobacter wooponensis</name>
    <dbReference type="NCBI Taxonomy" id="1525360"/>
    <lineage>
        <taxon>Bacteria</taxon>
        <taxon>Pseudomonadati</taxon>
        <taxon>Bacteroidota</taxon>
        <taxon>Cytophagia</taxon>
        <taxon>Cytophagales</taxon>
        <taxon>Hymenobacteraceae</taxon>
        <taxon>Hymenobacter</taxon>
    </lineage>
</organism>
<evidence type="ECO:0000313" key="4">
    <source>
        <dbReference type="Proteomes" id="UP000298284"/>
    </source>
</evidence>
<dbReference type="Proteomes" id="UP000298284">
    <property type="component" value="Unassembled WGS sequence"/>
</dbReference>
<dbReference type="AlphaFoldDB" id="A0A4Z0MGE1"/>
<reference evidence="3 4" key="1">
    <citation type="submission" date="2019-04" db="EMBL/GenBank/DDBJ databases">
        <authorList>
            <person name="Feng G."/>
            <person name="Zhang J."/>
            <person name="Zhu H."/>
        </authorList>
    </citation>
    <scope>NUCLEOTIDE SEQUENCE [LARGE SCALE GENOMIC DNA]</scope>
    <source>
        <strain evidence="3 4">JCM 19491</strain>
    </source>
</reference>
<protein>
    <submittedName>
        <fullName evidence="3">M28 family peptidase</fullName>
    </submittedName>
</protein>
<evidence type="ECO:0000256" key="1">
    <source>
        <dbReference type="SAM" id="SignalP"/>
    </source>
</evidence>
<feature type="signal peptide" evidence="1">
    <location>
        <begin position="1"/>
        <end position="20"/>
    </location>
</feature>
<dbReference type="InterPro" id="IPR045175">
    <property type="entry name" value="M28_fam"/>
</dbReference>
<evidence type="ECO:0000313" key="3">
    <source>
        <dbReference type="EMBL" id="TGD78358.1"/>
    </source>
</evidence>
<dbReference type="Gene3D" id="3.40.630.10">
    <property type="entry name" value="Zn peptidases"/>
    <property type="match status" value="2"/>
</dbReference>
<dbReference type="GO" id="GO:0006508">
    <property type="term" value="P:proteolysis"/>
    <property type="evidence" value="ECO:0007669"/>
    <property type="project" value="InterPro"/>
</dbReference>
<dbReference type="OrthoDB" id="844214at2"/>
<dbReference type="RefSeq" id="WP_135532219.1">
    <property type="nucleotide sequence ID" value="NZ_SRKZ01000006.1"/>
</dbReference>
<proteinExistence type="predicted"/>
<dbReference type="GO" id="GO:0008235">
    <property type="term" value="F:metalloexopeptidase activity"/>
    <property type="evidence" value="ECO:0007669"/>
    <property type="project" value="InterPro"/>
</dbReference>
<evidence type="ECO:0000259" key="2">
    <source>
        <dbReference type="Pfam" id="PF04389"/>
    </source>
</evidence>
<feature type="chain" id="PRO_5021498063" evidence="1">
    <location>
        <begin position="21"/>
        <end position="543"/>
    </location>
</feature>
<dbReference type="InterPro" id="IPR007484">
    <property type="entry name" value="Peptidase_M28"/>
</dbReference>
<dbReference type="PANTHER" id="PTHR12147:SF26">
    <property type="entry name" value="PEPTIDASE M28 DOMAIN-CONTAINING PROTEIN"/>
    <property type="match status" value="1"/>
</dbReference>
<keyword evidence="4" id="KW-1185">Reference proteome</keyword>
<accession>A0A4Z0MGE1</accession>
<comment type="caution">
    <text evidence="3">The sequence shown here is derived from an EMBL/GenBank/DDBJ whole genome shotgun (WGS) entry which is preliminary data.</text>
</comment>